<feature type="chain" id="PRO_5032399262" evidence="1">
    <location>
        <begin position="28"/>
        <end position="237"/>
    </location>
</feature>
<reference evidence="2 3" key="1">
    <citation type="journal article" date="2015" name="Genome Announc.">
        <title>Draft Genome Sequence of Cyanobacterium Hassallia byssoidea Strain VB512170, Isolated from Monuments in India.</title>
        <authorList>
            <person name="Singh D."/>
            <person name="Chandrababunaidu M.M."/>
            <person name="Panda A."/>
            <person name="Sen D."/>
            <person name="Bhattacharyya S."/>
            <person name="Adhikary S.P."/>
            <person name="Tripathy S."/>
        </authorList>
    </citation>
    <scope>NUCLEOTIDE SEQUENCE [LARGE SCALE GENOMIC DNA]</scope>
    <source>
        <strain evidence="2 3">VB512170</strain>
    </source>
</reference>
<dbReference type="NCBIfam" id="NF041928">
    <property type="entry name" value="choice_anch_W"/>
    <property type="match status" value="1"/>
</dbReference>
<keyword evidence="3" id="KW-1185">Reference proteome</keyword>
<dbReference type="AlphaFoldDB" id="A0A846HGV0"/>
<organism evidence="2 3">
    <name type="scientific">Hassallia byssoidea VB512170</name>
    <dbReference type="NCBI Taxonomy" id="1304833"/>
    <lineage>
        <taxon>Bacteria</taxon>
        <taxon>Bacillati</taxon>
        <taxon>Cyanobacteriota</taxon>
        <taxon>Cyanophyceae</taxon>
        <taxon>Nostocales</taxon>
        <taxon>Tolypothrichaceae</taxon>
        <taxon>Hassallia</taxon>
    </lineage>
</organism>
<accession>A0A846HGV0</accession>
<proteinExistence type="predicted"/>
<comment type="caution">
    <text evidence="2">The sequence shown here is derived from an EMBL/GenBank/DDBJ whole genome shotgun (WGS) entry which is preliminary data.</text>
</comment>
<name>A0A846HGV0_9CYAN</name>
<keyword evidence="1" id="KW-0732">Signal</keyword>
<dbReference type="InterPro" id="IPR013424">
    <property type="entry name" value="Ice-binding_C"/>
</dbReference>
<evidence type="ECO:0000313" key="3">
    <source>
        <dbReference type="Proteomes" id="UP000031549"/>
    </source>
</evidence>
<protein>
    <submittedName>
        <fullName evidence="2">PEP-CTERM sorting domain-containing protein</fullName>
    </submittedName>
</protein>
<feature type="signal peptide" evidence="1">
    <location>
        <begin position="1"/>
        <end position="27"/>
    </location>
</feature>
<dbReference type="NCBIfam" id="TIGR02595">
    <property type="entry name" value="PEP_CTERM"/>
    <property type="match status" value="1"/>
</dbReference>
<dbReference type="InterPro" id="IPR049671">
    <property type="entry name" value="Choice_anch_W"/>
</dbReference>
<dbReference type="EMBL" id="JTCM02000098">
    <property type="protein sequence ID" value="NEU76188.1"/>
    <property type="molecule type" value="Genomic_DNA"/>
</dbReference>
<gene>
    <name evidence="2" type="ORF">PI95_027600</name>
</gene>
<sequence length="237" mass="25591">MKNIKKPLLMLSATVAGLLMLPSTASAFTLSHLSSDQDYNKILKDDAFVAEGRFGNNKSNGDYELDIHTIEDNTGFTVHSQKDFQWVNGKAESFTLAYNALSKLVSYTVGANTLTYTAKNPFTDLFLRTRSATVGSSIKLDNLLLNGKSINGSSFAEKSSQDLDYLRIAGVKGSFTLTGDSIMNWGTTVPKNSNLAYQIKAVTTTDSTSVPEPSATLGLTLGAIALALKTKRQKQTV</sequence>
<evidence type="ECO:0000256" key="1">
    <source>
        <dbReference type="SAM" id="SignalP"/>
    </source>
</evidence>
<evidence type="ECO:0000313" key="2">
    <source>
        <dbReference type="EMBL" id="NEU76188.1"/>
    </source>
</evidence>
<dbReference type="Proteomes" id="UP000031549">
    <property type="component" value="Unassembled WGS sequence"/>
</dbReference>
<dbReference type="RefSeq" id="WP_163519249.1">
    <property type="nucleotide sequence ID" value="NZ_JTCM02000098.1"/>
</dbReference>